<dbReference type="Ensembl" id="ENSNVIT00000027124.1">
    <property type="protein sequence ID" value="ENSNVIP00000023334.1"/>
    <property type="gene ID" value="ENSNVIG00000018181.1"/>
</dbReference>
<name>A0A8C7BJ63_NEOVI</name>
<reference evidence="1" key="1">
    <citation type="submission" date="2025-08" db="UniProtKB">
        <authorList>
            <consortium name="Ensembl"/>
        </authorList>
    </citation>
    <scope>IDENTIFICATION</scope>
</reference>
<dbReference type="GeneTree" id="ENSGT00950000184848"/>
<proteinExistence type="predicted"/>
<dbReference type="Proteomes" id="UP000694425">
    <property type="component" value="Unplaced"/>
</dbReference>
<keyword evidence="2" id="KW-1185">Reference proteome</keyword>
<evidence type="ECO:0000313" key="1">
    <source>
        <dbReference type="Ensembl" id="ENSNVIP00000023334.1"/>
    </source>
</evidence>
<protein>
    <submittedName>
        <fullName evidence="1">Uncharacterized protein</fullName>
    </submittedName>
</protein>
<organism evidence="1 2">
    <name type="scientific">Neovison vison</name>
    <name type="common">American mink</name>
    <name type="synonym">Mustela vison</name>
    <dbReference type="NCBI Taxonomy" id="452646"/>
    <lineage>
        <taxon>Eukaryota</taxon>
        <taxon>Metazoa</taxon>
        <taxon>Chordata</taxon>
        <taxon>Craniata</taxon>
        <taxon>Vertebrata</taxon>
        <taxon>Euteleostomi</taxon>
        <taxon>Mammalia</taxon>
        <taxon>Eutheria</taxon>
        <taxon>Laurasiatheria</taxon>
        <taxon>Carnivora</taxon>
        <taxon>Caniformia</taxon>
        <taxon>Musteloidea</taxon>
        <taxon>Mustelidae</taxon>
        <taxon>Mustelinae</taxon>
        <taxon>Neogale</taxon>
    </lineage>
</organism>
<reference evidence="1" key="2">
    <citation type="submission" date="2025-09" db="UniProtKB">
        <authorList>
            <consortium name="Ensembl"/>
        </authorList>
    </citation>
    <scope>IDENTIFICATION</scope>
</reference>
<sequence length="82" mass="9602">MPTNVDNLEEMDKLLEKYSLPKLNQEEIENLNTAITSNEIESVIKKPTKQIKTQNKKTNFQQMKVQDQKASQVNFIKHLKKD</sequence>
<accession>A0A8C7BJ63</accession>
<evidence type="ECO:0000313" key="2">
    <source>
        <dbReference type="Proteomes" id="UP000694425"/>
    </source>
</evidence>
<dbReference type="AlphaFoldDB" id="A0A8C7BJ63"/>